<evidence type="ECO:0000256" key="2">
    <source>
        <dbReference type="ARBA" id="ARBA00022884"/>
    </source>
</evidence>
<keyword evidence="3" id="KW-0539">Nucleus</keyword>
<feature type="domain" description="HTH La-type RNA-binding" evidence="7">
    <location>
        <begin position="12"/>
        <end position="101"/>
    </location>
</feature>
<dbReference type="InterPro" id="IPR012677">
    <property type="entry name" value="Nucleotide-bd_a/b_plait_sf"/>
</dbReference>
<accession>G8JQ07</accession>
<dbReference type="EMBL" id="CP002498">
    <property type="protein sequence ID" value="AET38470.1"/>
    <property type="molecule type" value="Genomic_DNA"/>
</dbReference>
<evidence type="ECO:0000313" key="9">
    <source>
        <dbReference type="Proteomes" id="UP000006790"/>
    </source>
</evidence>
<dbReference type="SMART" id="SM00715">
    <property type="entry name" value="LA"/>
    <property type="match status" value="1"/>
</dbReference>
<name>G8JQ07_ERECY</name>
<evidence type="ECO:0000256" key="4">
    <source>
        <dbReference type="PROSITE-ProRule" id="PRU00332"/>
    </source>
</evidence>
<dbReference type="InterPro" id="IPR002344">
    <property type="entry name" value="Lupus_La"/>
</dbReference>
<dbReference type="GO" id="GO:1990904">
    <property type="term" value="C:ribonucleoprotein complex"/>
    <property type="evidence" value="ECO:0007669"/>
    <property type="project" value="InterPro"/>
</dbReference>
<protein>
    <recommendedName>
        <fullName evidence="10">HTH La-type RNA-binding domain-containing protein</fullName>
    </recommendedName>
</protein>
<dbReference type="PROSITE" id="PS50961">
    <property type="entry name" value="HTH_LA"/>
    <property type="match status" value="1"/>
</dbReference>
<dbReference type="Gene3D" id="3.30.70.330">
    <property type="match status" value="1"/>
</dbReference>
<dbReference type="PROSITE" id="PS50102">
    <property type="entry name" value="RRM"/>
    <property type="match status" value="1"/>
</dbReference>
<comment type="subcellular location">
    <subcellularLocation>
        <location evidence="1">Nucleus</location>
    </subcellularLocation>
</comment>
<evidence type="ECO:0008006" key="10">
    <source>
        <dbReference type="Google" id="ProtNLM"/>
    </source>
</evidence>
<proteinExistence type="predicted"/>
<dbReference type="Proteomes" id="UP000006790">
    <property type="component" value="Chromosome 2"/>
</dbReference>
<evidence type="ECO:0000259" key="6">
    <source>
        <dbReference type="PROSITE" id="PS50102"/>
    </source>
</evidence>
<reference evidence="9" key="1">
    <citation type="journal article" date="2012" name="G3 (Bethesda)">
        <title>Pichia sorbitophila, an interspecies yeast hybrid reveals early steps of genome resolution following polyploidization.</title>
        <authorList>
            <person name="Leh Louis V."/>
            <person name="Despons L."/>
            <person name="Friedrich A."/>
            <person name="Martin T."/>
            <person name="Durrens P."/>
            <person name="Casaregola S."/>
            <person name="Neuveglise C."/>
            <person name="Fairhead C."/>
            <person name="Marck C."/>
            <person name="Cruz J.A."/>
            <person name="Straub M.L."/>
            <person name="Kugler V."/>
            <person name="Sacerdot C."/>
            <person name="Uzunov Z."/>
            <person name="Thierry A."/>
            <person name="Weiss S."/>
            <person name="Bleykasten C."/>
            <person name="De Montigny J."/>
            <person name="Jacques N."/>
            <person name="Jung P."/>
            <person name="Lemaire M."/>
            <person name="Mallet S."/>
            <person name="Morel G."/>
            <person name="Richard G.F."/>
            <person name="Sarkar A."/>
            <person name="Savel G."/>
            <person name="Schacherer J."/>
            <person name="Seret M.L."/>
            <person name="Talla E."/>
            <person name="Samson G."/>
            <person name="Jubin C."/>
            <person name="Poulain J."/>
            <person name="Vacherie B."/>
            <person name="Barbe V."/>
            <person name="Pelletier E."/>
            <person name="Sherman D.J."/>
            <person name="Westhof E."/>
            <person name="Weissenbach J."/>
            <person name="Baret P.V."/>
            <person name="Wincker P."/>
            <person name="Gaillardin C."/>
            <person name="Dujon B."/>
            <person name="Souciet J.L."/>
        </authorList>
    </citation>
    <scope>NUCLEOTIDE SEQUENCE [LARGE SCALE GENOMIC DNA]</scope>
    <source>
        <strain evidence="9">CBS 270.75 / DBVPG 7215 / KCTC 17166 / NRRL Y-17582</strain>
    </source>
</reference>
<dbReference type="GO" id="GO:0017070">
    <property type="term" value="F:U6 snRNA binding"/>
    <property type="evidence" value="ECO:0007669"/>
    <property type="project" value="EnsemblFungi"/>
</dbReference>
<dbReference type="KEGG" id="erc:Ecym_2771"/>
<dbReference type="InterPro" id="IPR006630">
    <property type="entry name" value="La_HTH"/>
</dbReference>
<organism evidence="8 9">
    <name type="scientific">Eremothecium cymbalariae (strain CBS 270.75 / DBVPG 7215 / KCTC 17166 / NRRL Y-17582)</name>
    <name type="common">Yeast</name>
    <dbReference type="NCBI Taxonomy" id="931890"/>
    <lineage>
        <taxon>Eukaryota</taxon>
        <taxon>Fungi</taxon>
        <taxon>Dikarya</taxon>
        <taxon>Ascomycota</taxon>
        <taxon>Saccharomycotina</taxon>
        <taxon>Saccharomycetes</taxon>
        <taxon>Saccharomycetales</taxon>
        <taxon>Saccharomycetaceae</taxon>
        <taxon>Eremothecium</taxon>
    </lineage>
</organism>
<dbReference type="AlphaFoldDB" id="G8JQ07"/>
<evidence type="ECO:0000256" key="5">
    <source>
        <dbReference type="SAM" id="MobiDB-lite"/>
    </source>
</evidence>
<dbReference type="InterPro" id="IPR045180">
    <property type="entry name" value="La_dom_prot"/>
</dbReference>
<evidence type="ECO:0000256" key="1">
    <source>
        <dbReference type="ARBA" id="ARBA00004123"/>
    </source>
</evidence>
<feature type="domain" description="RRM" evidence="6">
    <location>
        <begin position="108"/>
        <end position="205"/>
    </location>
</feature>
<dbReference type="PANTHER" id="PTHR22792:SF140">
    <property type="entry name" value="ACHILLES, ISOFORM A"/>
    <property type="match status" value="1"/>
</dbReference>
<dbReference type="RefSeq" id="XP_003645287.1">
    <property type="nucleotide sequence ID" value="XM_003645239.1"/>
</dbReference>
<feature type="compositionally biased region" description="Polar residues" evidence="5">
    <location>
        <begin position="215"/>
        <end position="228"/>
    </location>
</feature>
<dbReference type="PRINTS" id="PR00302">
    <property type="entry name" value="LUPUSLA"/>
</dbReference>
<dbReference type="OMA" id="WRIYEAN"/>
<dbReference type="InterPro" id="IPR000504">
    <property type="entry name" value="RRM_dom"/>
</dbReference>
<evidence type="ECO:0000313" key="8">
    <source>
        <dbReference type="EMBL" id="AET38470.1"/>
    </source>
</evidence>
<dbReference type="SUPFAM" id="SSF46785">
    <property type="entry name" value="Winged helix' DNA-binding domain"/>
    <property type="match status" value="1"/>
</dbReference>
<evidence type="ECO:0000256" key="3">
    <source>
        <dbReference type="ARBA" id="ARBA00023242"/>
    </source>
</evidence>
<dbReference type="HOGENOM" id="CLU_043291_0_0_1"/>
<dbReference type="OrthoDB" id="439993at2759"/>
<dbReference type="GeneID" id="11470819"/>
<dbReference type="InParanoid" id="G8JQ07"/>
<dbReference type="InterPro" id="IPR036388">
    <property type="entry name" value="WH-like_DNA-bd_sf"/>
</dbReference>
<sequence>MSENRRESYVPIEFTPEVEKQCLKQVEFYFSEYNFPFDKFLRSTAEKNEGWVPITTVASFNRMKKFRPVDEVVKTLRKSTVLEVSADGENVKRRVPLNLEHKKVRSERTLAVMNFPRLDDDKDSIQNEDKLALQEEMEKFFCGLESCSASIQQVRLKRDHKKKFNGTVMIEFSNSADCKQFFEVYGKDDALSFQDRKLDVLTKQQYDLQREATRSKNFGGNGQRSRSFTGHRKNMPRLKDSKKEKEGTNQAKVEGEQVAKTEGEPSSKEDEEAVVSD</sequence>
<dbReference type="GO" id="GO:0005730">
    <property type="term" value="C:nucleolus"/>
    <property type="evidence" value="ECO:0007669"/>
    <property type="project" value="EnsemblFungi"/>
</dbReference>
<keyword evidence="2 4" id="KW-0694">RNA-binding</keyword>
<dbReference type="GO" id="GO:0008033">
    <property type="term" value="P:tRNA processing"/>
    <property type="evidence" value="ECO:0007669"/>
    <property type="project" value="EnsemblFungi"/>
</dbReference>
<dbReference type="GO" id="GO:0000049">
    <property type="term" value="F:tRNA binding"/>
    <property type="evidence" value="ECO:0007669"/>
    <property type="project" value="EnsemblFungi"/>
</dbReference>
<evidence type="ECO:0000259" key="7">
    <source>
        <dbReference type="PROSITE" id="PS50961"/>
    </source>
</evidence>
<dbReference type="GO" id="GO:0005654">
    <property type="term" value="C:nucleoplasm"/>
    <property type="evidence" value="ECO:0007669"/>
    <property type="project" value="EnsemblFungi"/>
</dbReference>
<dbReference type="Pfam" id="PF05383">
    <property type="entry name" value="La"/>
    <property type="match status" value="1"/>
</dbReference>
<dbReference type="PANTHER" id="PTHR22792">
    <property type="entry name" value="LUPUS LA PROTEIN-RELATED"/>
    <property type="match status" value="1"/>
</dbReference>
<dbReference type="Gene3D" id="1.10.10.10">
    <property type="entry name" value="Winged helix-like DNA-binding domain superfamily/Winged helix DNA-binding domain"/>
    <property type="match status" value="1"/>
</dbReference>
<feature type="region of interest" description="Disordered" evidence="5">
    <location>
        <begin position="211"/>
        <end position="277"/>
    </location>
</feature>
<feature type="compositionally biased region" description="Basic and acidic residues" evidence="5">
    <location>
        <begin position="237"/>
        <end position="268"/>
    </location>
</feature>
<dbReference type="eggNOG" id="KOG0118">
    <property type="taxonomic scope" value="Eukaryota"/>
</dbReference>
<dbReference type="InterPro" id="IPR036390">
    <property type="entry name" value="WH_DNA-bd_sf"/>
</dbReference>
<keyword evidence="9" id="KW-1185">Reference proteome</keyword>
<gene>
    <name evidence="8" type="ordered locus">Ecym_2771</name>
</gene>
<dbReference type="FunCoup" id="G8JQ07">
    <property type="interactions" value="724"/>
</dbReference>
<dbReference type="GO" id="GO:0003729">
    <property type="term" value="F:mRNA binding"/>
    <property type="evidence" value="ECO:0007669"/>
    <property type="project" value="TreeGrafter"/>
</dbReference>
<dbReference type="STRING" id="931890.G8JQ07"/>